<keyword evidence="5" id="KW-1185">Reference proteome</keyword>
<evidence type="ECO:0000256" key="2">
    <source>
        <dbReference type="PROSITE-ProRule" id="PRU00110"/>
    </source>
</evidence>
<evidence type="ECO:0000313" key="4">
    <source>
        <dbReference type="EMBL" id="MBE1160855.1"/>
    </source>
</evidence>
<comment type="caution">
    <text evidence="4">The sequence shown here is derived from an EMBL/GenBank/DDBJ whole genome shotgun (WGS) entry which is preliminary data.</text>
</comment>
<dbReference type="InterPro" id="IPR008207">
    <property type="entry name" value="Sig_transdc_His_kin_Hpt_dom"/>
</dbReference>
<evidence type="ECO:0000259" key="3">
    <source>
        <dbReference type="PROSITE" id="PS50894"/>
    </source>
</evidence>
<evidence type="ECO:0000313" key="5">
    <source>
        <dbReference type="Proteomes" id="UP000651010"/>
    </source>
</evidence>
<dbReference type="Pfam" id="PF01627">
    <property type="entry name" value="Hpt"/>
    <property type="match status" value="1"/>
</dbReference>
<gene>
    <name evidence="4" type="ORF">IGX34_10675</name>
</gene>
<dbReference type="Proteomes" id="UP000651010">
    <property type="component" value="Unassembled WGS sequence"/>
</dbReference>
<dbReference type="EMBL" id="JACZZA010000005">
    <property type="protein sequence ID" value="MBE1160855.1"/>
    <property type="molecule type" value="Genomic_DNA"/>
</dbReference>
<dbReference type="SUPFAM" id="SSF47226">
    <property type="entry name" value="Histidine-containing phosphotransfer domain, HPT domain"/>
    <property type="match status" value="1"/>
</dbReference>
<accession>A0ABR9G9X8</accession>
<name>A0ABR9G9X8_9GAMM</name>
<dbReference type="PROSITE" id="PS50894">
    <property type="entry name" value="HPT"/>
    <property type="match status" value="1"/>
</dbReference>
<keyword evidence="2" id="KW-0597">Phosphoprotein</keyword>
<dbReference type="InterPro" id="IPR036641">
    <property type="entry name" value="HPT_dom_sf"/>
</dbReference>
<evidence type="ECO:0000256" key="1">
    <source>
        <dbReference type="ARBA" id="ARBA00023012"/>
    </source>
</evidence>
<dbReference type="Gene3D" id="1.20.120.160">
    <property type="entry name" value="HPT domain"/>
    <property type="match status" value="1"/>
</dbReference>
<feature type="domain" description="HPt" evidence="3">
    <location>
        <begin position="58"/>
        <end position="152"/>
    </location>
</feature>
<feature type="modified residue" description="Phosphohistidine" evidence="2">
    <location>
        <position position="97"/>
    </location>
</feature>
<sequence length="152" mass="16152">MALHVYLGVFGDHRVNEMTKYGPVHGNPLSSEPAGSATVCRTDQVGAAPPVAGDSARACKYSRQVHQVFVNSGARDLHAILDAFAKRDQPALLARIHGMKGALLMLGEDGVAAQCAALEKFIKACGIEAAAADFEKLGDAMHQLLRHYAESL</sequence>
<dbReference type="RefSeq" id="WP_192555704.1">
    <property type="nucleotide sequence ID" value="NZ_JACZZA010000005.1"/>
</dbReference>
<organism evidence="4 5">
    <name type="scientific">Dyella acidiphila</name>
    <dbReference type="NCBI Taxonomy" id="2775866"/>
    <lineage>
        <taxon>Bacteria</taxon>
        <taxon>Pseudomonadati</taxon>
        <taxon>Pseudomonadota</taxon>
        <taxon>Gammaproteobacteria</taxon>
        <taxon>Lysobacterales</taxon>
        <taxon>Rhodanobacteraceae</taxon>
        <taxon>Dyella</taxon>
    </lineage>
</organism>
<keyword evidence="1" id="KW-0902">Two-component regulatory system</keyword>
<reference evidence="4 5" key="1">
    <citation type="submission" date="2020-09" db="EMBL/GenBank/DDBJ databases">
        <title>Dyella sp. 7MK23 isolated from forest soil.</title>
        <authorList>
            <person name="Fu J."/>
        </authorList>
    </citation>
    <scope>NUCLEOTIDE SEQUENCE [LARGE SCALE GENOMIC DNA]</scope>
    <source>
        <strain evidence="4 5">7MK23</strain>
    </source>
</reference>
<proteinExistence type="predicted"/>
<protein>
    <submittedName>
        <fullName evidence="4">Hpt domain-containing protein</fullName>
    </submittedName>
</protein>